<sequence length="107" mass="11799">MSGGGGNFGSGSFRPSTDQEITCENLNIAISIIRPDFSVFDTQELNGILLTMYTEDGAVVFEYKDNFVGYGADSLIGKLVECLEQGYNYTAVISSFEWDSFIRVKVQ</sequence>
<protein>
    <submittedName>
        <fullName evidence="1">Uncharacterized protein</fullName>
    </submittedName>
</protein>
<name>A0A3G6YIK0_ACIPI</name>
<organism evidence="1 2">
    <name type="scientific">Acinetobacter pittii</name>
    <name type="common">Acinetobacter genomosp. 3</name>
    <dbReference type="NCBI Taxonomy" id="48296"/>
    <lineage>
        <taxon>Bacteria</taxon>
        <taxon>Pseudomonadati</taxon>
        <taxon>Pseudomonadota</taxon>
        <taxon>Gammaproteobacteria</taxon>
        <taxon>Moraxellales</taxon>
        <taxon>Moraxellaceae</taxon>
        <taxon>Acinetobacter</taxon>
        <taxon>Acinetobacter calcoaceticus/baumannii complex</taxon>
    </lineage>
</organism>
<accession>A0A3G6YIK0</accession>
<dbReference type="RefSeq" id="WP_206221727.1">
    <property type="nucleotide sequence ID" value="NZ_JAFJYR010000003.1"/>
</dbReference>
<dbReference type="AlphaFoldDB" id="A0A3G6YIK0"/>
<dbReference type="EMBL" id="CP033540">
    <property type="protein sequence ID" value="AZB99949.1"/>
    <property type="molecule type" value="Genomic_DNA"/>
</dbReference>
<evidence type="ECO:0000313" key="2">
    <source>
        <dbReference type="Proteomes" id="UP000254410"/>
    </source>
</evidence>
<evidence type="ECO:0000313" key="1">
    <source>
        <dbReference type="EMBL" id="AZB99949.1"/>
    </source>
</evidence>
<proteinExistence type="predicted"/>
<dbReference type="Proteomes" id="UP000254410">
    <property type="component" value="Chromosome"/>
</dbReference>
<gene>
    <name evidence="1" type="ORF">DKE52_001175</name>
</gene>
<reference evidence="1 2" key="1">
    <citation type="submission" date="2018-11" db="EMBL/GenBank/DDBJ databases">
        <authorList>
            <person name="Kuo S.-C."/>
            <person name="Chen F.-J."/>
            <person name="Liao Y.-C."/>
        </authorList>
    </citation>
    <scope>NUCLEOTIDE SEQUENCE [LARGE SCALE GENOMIC DNA]</scope>
    <source>
        <strain evidence="1 2">2014S06-099</strain>
    </source>
</reference>
<reference evidence="1 2" key="2">
    <citation type="submission" date="2018-12" db="EMBL/GenBank/DDBJ databases">
        <title>Molecular Epidemiology of Emerging Carbapenem-Resistance in Acinetobacter nosocomialis and Acinetobacter pittii in Taiwan, 2010-2014.</title>
        <authorList>
            <person name="Huang W.-C."/>
            <person name="Wang H.-Y."/>
            <person name="Lai J.-F."/>
            <person name="Lauderdale T.-L."/>
            <person name="Sytwu H.-K."/>
        </authorList>
    </citation>
    <scope>NUCLEOTIDE SEQUENCE [LARGE SCALE GENOMIC DNA]</scope>
    <source>
        <strain evidence="1 2">2014S06-099</strain>
    </source>
</reference>